<comment type="caution">
    <text evidence="1">The sequence shown here is derived from an EMBL/GenBank/DDBJ whole genome shotgun (WGS) entry which is preliminary data.</text>
</comment>
<dbReference type="Proteomes" id="UP000179018">
    <property type="component" value="Unassembled WGS sequence"/>
</dbReference>
<dbReference type="STRING" id="1802516.A3A75_00150"/>
<accession>A0A1F8BA63</accession>
<protein>
    <recommendedName>
        <fullName evidence="3">Class I SAM-dependent methyltransferase</fullName>
    </recommendedName>
</protein>
<gene>
    <name evidence="1" type="ORF">A3A75_00150</name>
</gene>
<organism evidence="1 2">
    <name type="scientific">Candidatus Woesebacteria bacterium RIFCSPLOWO2_01_FULL_39_10</name>
    <dbReference type="NCBI Taxonomy" id="1802516"/>
    <lineage>
        <taxon>Bacteria</taxon>
        <taxon>Candidatus Woeseibacteriota</taxon>
    </lineage>
</organism>
<reference evidence="1 2" key="1">
    <citation type="journal article" date="2016" name="Nat. Commun.">
        <title>Thousands of microbial genomes shed light on interconnected biogeochemical processes in an aquifer system.</title>
        <authorList>
            <person name="Anantharaman K."/>
            <person name="Brown C.T."/>
            <person name="Hug L.A."/>
            <person name="Sharon I."/>
            <person name="Castelle C.J."/>
            <person name="Probst A.J."/>
            <person name="Thomas B.C."/>
            <person name="Singh A."/>
            <person name="Wilkins M.J."/>
            <person name="Karaoz U."/>
            <person name="Brodie E.L."/>
            <person name="Williams K.H."/>
            <person name="Hubbard S.S."/>
            <person name="Banfield J.F."/>
        </authorList>
    </citation>
    <scope>NUCLEOTIDE SEQUENCE [LARGE SCALE GENOMIC DNA]</scope>
</reference>
<proteinExistence type="predicted"/>
<evidence type="ECO:0000313" key="2">
    <source>
        <dbReference type="Proteomes" id="UP000179018"/>
    </source>
</evidence>
<dbReference type="AlphaFoldDB" id="A0A1F8BA63"/>
<evidence type="ECO:0008006" key="3">
    <source>
        <dbReference type="Google" id="ProtNLM"/>
    </source>
</evidence>
<evidence type="ECO:0000313" key="1">
    <source>
        <dbReference type="EMBL" id="OGM60830.1"/>
    </source>
</evidence>
<name>A0A1F8BA63_9BACT</name>
<sequence length="171" mass="20690">MKYTPGWSSHYPVLIKVFEHTKGDVLELGMGLFSTPLLHWLCMDQHRKLISLDRQQKYFDLNRRFQSDTHKIYLVEDWNKVDINHSWSFALVDHDPAERRIEEIKKIANNTQYVIVHDTDPKENKYYHYDQIYPLFKYRYDYTLCSPNTTVLSNFFDLDFLYNKTNDKIQI</sequence>
<dbReference type="EMBL" id="MGHC01000005">
    <property type="protein sequence ID" value="OGM60830.1"/>
    <property type="molecule type" value="Genomic_DNA"/>
</dbReference>